<evidence type="ECO:0000256" key="2">
    <source>
        <dbReference type="ARBA" id="ARBA00022723"/>
    </source>
</evidence>
<evidence type="ECO:0000313" key="6">
    <source>
        <dbReference type="EMBL" id="TCU95975.1"/>
    </source>
</evidence>
<dbReference type="InterPro" id="IPR055438">
    <property type="entry name" value="AstE_AspA_cat"/>
</dbReference>
<evidence type="ECO:0000256" key="4">
    <source>
        <dbReference type="ARBA" id="ARBA00022833"/>
    </source>
</evidence>
<comment type="cofactor">
    <cofactor evidence="1">
        <name>Zn(2+)</name>
        <dbReference type="ChEBI" id="CHEBI:29105"/>
    </cofactor>
</comment>
<dbReference type="CDD" id="cd06255">
    <property type="entry name" value="M14_ASTE_ASPA-like"/>
    <property type="match status" value="1"/>
</dbReference>
<dbReference type="PIRSF" id="PIRSF039012">
    <property type="entry name" value="ASP"/>
    <property type="match status" value="1"/>
</dbReference>
<evidence type="ECO:0000259" key="5">
    <source>
        <dbReference type="Pfam" id="PF24827"/>
    </source>
</evidence>
<reference evidence="6 7" key="1">
    <citation type="submission" date="2019-03" db="EMBL/GenBank/DDBJ databases">
        <title>Genomic Encyclopedia of Type Strains, Phase IV (KMG-IV): sequencing the most valuable type-strain genomes for metagenomic binning, comparative biology and taxonomic classification.</title>
        <authorList>
            <person name="Goeker M."/>
        </authorList>
    </citation>
    <scope>NUCLEOTIDE SEQUENCE [LARGE SCALE GENOMIC DNA]</scope>
    <source>
        <strain evidence="6 7">DSM 100048</strain>
    </source>
</reference>
<dbReference type="PANTHER" id="PTHR37326">
    <property type="entry name" value="BLL3975 PROTEIN"/>
    <property type="match status" value="1"/>
</dbReference>
<dbReference type="Pfam" id="PF24827">
    <property type="entry name" value="AstE_AspA_cat"/>
    <property type="match status" value="1"/>
</dbReference>
<comment type="caution">
    <text evidence="6">The sequence shown here is derived from an EMBL/GenBank/DDBJ whole genome shotgun (WGS) entry which is preliminary data.</text>
</comment>
<dbReference type="AlphaFoldDB" id="A0A4R3UV14"/>
<accession>A0A4R3UV14</accession>
<dbReference type="SUPFAM" id="SSF53187">
    <property type="entry name" value="Zn-dependent exopeptidases"/>
    <property type="match status" value="1"/>
</dbReference>
<dbReference type="Gene3D" id="3.40.630.10">
    <property type="entry name" value="Zn peptidases"/>
    <property type="match status" value="1"/>
</dbReference>
<keyword evidence="3" id="KW-0378">Hydrolase</keyword>
<keyword evidence="2" id="KW-0479">Metal-binding</keyword>
<dbReference type="GO" id="GO:0016811">
    <property type="term" value="F:hydrolase activity, acting on carbon-nitrogen (but not peptide) bonds, in linear amides"/>
    <property type="evidence" value="ECO:0007669"/>
    <property type="project" value="InterPro"/>
</dbReference>
<dbReference type="EMBL" id="SMBX01000007">
    <property type="protein sequence ID" value="TCU95975.1"/>
    <property type="molecule type" value="Genomic_DNA"/>
</dbReference>
<evidence type="ECO:0000256" key="1">
    <source>
        <dbReference type="ARBA" id="ARBA00001947"/>
    </source>
</evidence>
<evidence type="ECO:0000256" key="3">
    <source>
        <dbReference type="ARBA" id="ARBA00022801"/>
    </source>
</evidence>
<keyword evidence="4" id="KW-0862">Zinc</keyword>
<organism evidence="6 7">
    <name type="scientific">Paracandidimonas soli</name>
    <dbReference type="NCBI Taxonomy" id="1917182"/>
    <lineage>
        <taxon>Bacteria</taxon>
        <taxon>Pseudomonadati</taxon>
        <taxon>Pseudomonadota</taxon>
        <taxon>Betaproteobacteria</taxon>
        <taxon>Burkholderiales</taxon>
        <taxon>Alcaligenaceae</taxon>
        <taxon>Paracandidimonas</taxon>
    </lineage>
</organism>
<feature type="domain" description="Succinylglutamate desuccinylase/Aspartoacylase catalytic" evidence="5">
    <location>
        <begin position="44"/>
        <end position="239"/>
    </location>
</feature>
<dbReference type="Proteomes" id="UP000294692">
    <property type="component" value="Unassembled WGS sequence"/>
</dbReference>
<dbReference type="RefSeq" id="WP_132477465.1">
    <property type="nucleotide sequence ID" value="NZ_JBHRVM010000001.1"/>
</dbReference>
<dbReference type="OrthoDB" id="9782876at2"/>
<dbReference type="InterPro" id="IPR043795">
    <property type="entry name" value="N-alpha-Ac-DABA-like"/>
</dbReference>
<dbReference type="PANTHER" id="PTHR37326:SF1">
    <property type="entry name" value="BLL3975 PROTEIN"/>
    <property type="match status" value="1"/>
</dbReference>
<name>A0A4R3UV14_9BURK</name>
<dbReference type="GO" id="GO:0046872">
    <property type="term" value="F:metal ion binding"/>
    <property type="evidence" value="ECO:0007669"/>
    <property type="project" value="UniProtKB-KW"/>
</dbReference>
<dbReference type="GO" id="GO:0016788">
    <property type="term" value="F:hydrolase activity, acting on ester bonds"/>
    <property type="evidence" value="ECO:0007669"/>
    <property type="project" value="InterPro"/>
</dbReference>
<dbReference type="InterPro" id="IPR053138">
    <property type="entry name" value="N-alpha-Ac-DABA_deacetylase"/>
</dbReference>
<proteinExistence type="predicted"/>
<sequence length="338" mass="36714">MGDIHQFLNNGAAHGKQTGYISAGSMASGMPIGLPYIAIRGKHPGKTLWLHGQVHGDEINGIVAALNFLETLDPEAMHGNVVFTPTGNPHALDLRKKRNPYDDLDLDQCYPGNANGLISERLAHALFKEVEGTADFLINLHTMNPLFDSKAYAVYKVHPQSTVTEDDLLQAIALFEPNVACRMRVEGTGELPGNIAGGLDYQCLAKNIPAFMLELGGGSRYEPVNVELAQRGFARLAVHLGIVDAGQSRQKPSSVRRVTKRGWVTFAHGGIFVPEVEAGATLQAGAVLGRTRNLLGEPLETFSIAQDGIVIGLRRDPVSHTGERVAFMAWEWDEYKLS</sequence>
<keyword evidence="7" id="KW-1185">Reference proteome</keyword>
<protein>
    <recommendedName>
        <fullName evidence="5">Succinylglutamate desuccinylase/Aspartoacylase catalytic domain-containing protein</fullName>
    </recommendedName>
</protein>
<gene>
    <name evidence="6" type="ORF">EV686_10733</name>
</gene>
<evidence type="ECO:0000313" key="7">
    <source>
        <dbReference type="Proteomes" id="UP000294692"/>
    </source>
</evidence>